<evidence type="ECO:0000313" key="1">
    <source>
        <dbReference type="EMBL" id="BAT59465.1"/>
    </source>
</evidence>
<dbReference type="InterPro" id="IPR036388">
    <property type="entry name" value="WH-like_DNA-bd_sf"/>
</dbReference>
<dbReference type="Proteomes" id="UP000236884">
    <property type="component" value="Chromosome"/>
</dbReference>
<organism evidence="1 2">
    <name type="scientific">Variibacter gotjawalensis</name>
    <dbReference type="NCBI Taxonomy" id="1333996"/>
    <lineage>
        <taxon>Bacteria</taxon>
        <taxon>Pseudomonadati</taxon>
        <taxon>Pseudomonadota</taxon>
        <taxon>Alphaproteobacteria</taxon>
        <taxon>Hyphomicrobiales</taxon>
        <taxon>Nitrobacteraceae</taxon>
        <taxon>Variibacter</taxon>
    </lineage>
</organism>
<protein>
    <recommendedName>
        <fullName evidence="3">HTH marR-type domain-containing protein</fullName>
    </recommendedName>
</protein>
<accession>A0A0S3PU47</accession>
<dbReference type="OrthoDB" id="511972at2"/>
<sequence length="70" mass="7785">MKTADHSDGRAWKLGLTAKGDRLCAQLSDDLRAVNDRLFSGLSRSEMALVMRMFEKILTEGRTLISEGVD</sequence>
<dbReference type="AlphaFoldDB" id="A0A0S3PU47"/>
<reference evidence="1 2" key="1">
    <citation type="submission" date="2015-08" db="EMBL/GenBank/DDBJ databases">
        <title>Investigation of the bacterial diversity of lava forest soil.</title>
        <authorList>
            <person name="Lee J.S."/>
        </authorList>
    </citation>
    <scope>NUCLEOTIDE SEQUENCE [LARGE SCALE GENOMIC DNA]</scope>
    <source>
        <strain evidence="1 2">GJW-30</strain>
    </source>
</reference>
<name>A0A0S3PU47_9BRAD</name>
<proteinExistence type="predicted"/>
<evidence type="ECO:0000313" key="2">
    <source>
        <dbReference type="Proteomes" id="UP000236884"/>
    </source>
</evidence>
<dbReference type="RefSeq" id="WP_130364877.1">
    <property type="nucleotide sequence ID" value="NZ_AP014946.1"/>
</dbReference>
<dbReference type="Gene3D" id="1.10.10.10">
    <property type="entry name" value="Winged helix-like DNA-binding domain superfamily/Winged helix DNA-binding domain"/>
    <property type="match status" value="1"/>
</dbReference>
<dbReference type="InterPro" id="IPR036390">
    <property type="entry name" value="WH_DNA-bd_sf"/>
</dbReference>
<dbReference type="EMBL" id="AP014946">
    <property type="protein sequence ID" value="BAT59465.1"/>
    <property type="molecule type" value="Genomic_DNA"/>
</dbReference>
<keyword evidence="2" id="KW-1185">Reference proteome</keyword>
<evidence type="ECO:0008006" key="3">
    <source>
        <dbReference type="Google" id="ProtNLM"/>
    </source>
</evidence>
<gene>
    <name evidence="1" type="ORF">GJW-30_1_01998</name>
</gene>
<dbReference type="SUPFAM" id="SSF46785">
    <property type="entry name" value="Winged helix' DNA-binding domain"/>
    <property type="match status" value="1"/>
</dbReference>
<dbReference type="KEGG" id="vgo:GJW-30_1_01998"/>